<dbReference type="Proteomes" id="UP000290439">
    <property type="component" value="Chromosome"/>
</dbReference>
<dbReference type="InterPro" id="IPR000801">
    <property type="entry name" value="Esterase-like"/>
</dbReference>
<dbReference type="EC" id="2.3.1.-" evidence="2"/>
<organism evidence="2 3">
    <name type="scientific">Nocardia cyriacigeorgica</name>
    <dbReference type="NCBI Taxonomy" id="135487"/>
    <lineage>
        <taxon>Bacteria</taxon>
        <taxon>Bacillati</taxon>
        <taxon>Actinomycetota</taxon>
        <taxon>Actinomycetes</taxon>
        <taxon>Mycobacteriales</taxon>
        <taxon>Nocardiaceae</taxon>
        <taxon>Nocardia</taxon>
    </lineage>
</organism>
<evidence type="ECO:0000313" key="3">
    <source>
        <dbReference type="Proteomes" id="UP000290439"/>
    </source>
</evidence>
<accession>A0A4U8W5C5</accession>
<dbReference type="EMBL" id="LR215973">
    <property type="protein sequence ID" value="VFB01287.1"/>
    <property type="molecule type" value="Genomic_DNA"/>
</dbReference>
<evidence type="ECO:0000313" key="2">
    <source>
        <dbReference type="EMBL" id="VFB01287.1"/>
    </source>
</evidence>
<dbReference type="Pfam" id="PF00756">
    <property type="entry name" value="Esterase"/>
    <property type="match status" value="1"/>
</dbReference>
<keyword evidence="1" id="KW-0732">Signal</keyword>
<keyword evidence="2" id="KW-0808">Transferase</keyword>
<evidence type="ECO:0000256" key="1">
    <source>
        <dbReference type="SAM" id="SignalP"/>
    </source>
</evidence>
<feature type="signal peptide" evidence="1">
    <location>
        <begin position="1"/>
        <end position="28"/>
    </location>
</feature>
<proteinExistence type="predicted"/>
<reference evidence="2 3" key="1">
    <citation type="submission" date="2019-02" db="EMBL/GenBank/DDBJ databases">
        <authorList>
            <consortium name="Pathogen Informatics"/>
        </authorList>
    </citation>
    <scope>NUCLEOTIDE SEQUENCE [LARGE SCALE GENOMIC DNA]</scope>
    <source>
        <strain evidence="2 3">3012STDY6756504</strain>
    </source>
</reference>
<dbReference type="PANTHER" id="PTHR48098">
    <property type="entry name" value="ENTEROCHELIN ESTERASE-RELATED"/>
    <property type="match status" value="1"/>
</dbReference>
<dbReference type="GO" id="GO:0016747">
    <property type="term" value="F:acyltransferase activity, transferring groups other than amino-acyl groups"/>
    <property type="evidence" value="ECO:0007669"/>
    <property type="project" value="TreeGrafter"/>
</dbReference>
<dbReference type="InterPro" id="IPR050583">
    <property type="entry name" value="Mycobacterial_A85_antigen"/>
</dbReference>
<gene>
    <name evidence="2" type="primary">fbpC_6</name>
    <name evidence="2" type="ORF">NCTC10797_05105</name>
</gene>
<dbReference type="Gene3D" id="3.40.50.1820">
    <property type="entry name" value="alpha/beta hydrolase"/>
    <property type="match status" value="1"/>
</dbReference>
<dbReference type="InterPro" id="IPR029058">
    <property type="entry name" value="AB_hydrolase_fold"/>
</dbReference>
<dbReference type="SUPFAM" id="SSF53474">
    <property type="entry name" value="alpha/beta-Hydrolases"/>
    <property type="match status" value="1"/>
</dbReference>
<dbReference type="RefSeq" id="WP_130918855.1">
    <property type="nucleotide sequence ID" value="NZ_JADLPI010000007.1"/>
</dbReference>
<feature type="chain" id="PRO_5039582483" evidence="1">
    <location>
        <begin position="29"/>
        <end position="336"/>
    </location>
</feature>
<keyword evidence="2" id="KW-0012">Acyltransferase</keyword>
<sequence>MRGRYLRQLGLLAAAVTAAAILPISASAEPTDSRAASSIVSVAERDARNVTLTVHSAAMDLDIPVEVMKAADTGAPRPVLYLLLGAGGGVDGSNWGTKTDVLDFLADKNVHAVSPIGGMFSYYADWRHDDPRLGKQKWKTFLTSELPPLIDEYLGSSGRNGIAGFSMSGTSSLALAATTGDLYDAAAAFSGCAQISDPAGQEFVRLTIEEWGLADKENMYGPPSDPAWAANDPYVQAEGLRGKALYISSGSGLPGMYDEYGGKYSLEGPWLFANQIVLGGIIEAATNYCSHNMQDRLTELGIPATYNFRPDGTHSWGYWQDALKDSWPTLAPALGI</sequence>
<dbReference type="AlphaFoldDB" id="A0A4U8W5C5"/>
<protein>
    <submittedName>
        <fullName evidence="2">Mycolyl transferase 85C</fullName>
        <ecNumber evidence="2">2.3.1.-</ecNumber>
    </submittedName>
</protein>
<dbReference type="PANTHER" id="PTHR48098:SF1">
    <property type="entry name" value="DIACYLGLYCEROL ACYLTRANSFERASE_MYCOLYLTRANSFERASE AG85A"/>
    <property type="match status" value="1"/>
</dbReference>
<name>A0A4U8W5C5_9NOCA</name>